<dbReference type="AlphaFoldDB" id="A0A8J2LBJ5"/>
<protein>
    <submittedName>
        <fullName evidence="1">Uncharacterized protein</fullName>
    </submittedName>
</protein>
<gene>
    <name evidence="1" type="ORF">AFUS01_LOCUS38819</name>
</gene>
<name>A0A8J2LBJ5_9HEXA</name>
<accession>A0A8J2LBJ5</accession>
<proteinExistence type="predicted"/>
<comment type="caution">
    <text evidence="1">The sequence shown here is derived from an EMBL/GenBank/DDBJ whole genome shotgun (WGS) entry which is preliminary data.</text>
</comment>
<dbReference type="Proteomes" id="UP000708208">
    <property type="component" value="Unassembled WGS sequence"/>
</dbReference>
<evidence type="ECO:0000313" key="1">
    <source>
        <dbReference type="EMBL" id="CAG7828926.1"/>
    </source>
</evidence>
<sequence>MISSFGLPGEQTAAQRRFSTSLFDVATKFLRDSNSQTRMAARGVYQTLMRHPGFWYLYQSAVSEEKRHWVNRLLDEVRRLPAVEKKNQKPVVKTPYNY</sequence>
<evidence type="ECO:0000313" key="2">
    <source>
        <dbReference type="Proteomes" id="UP000708208"/>
    </source>
</evidence>
<organism evidence="1 2">
    <name type="scientific">Allacma fusca</name>
    <dbReference type="NCBI Taxonomy" id="39272"/>
    <lineage>
        <taxon>Eukaryota</taxon>
        <taxon>Metazoa</taxon>
        <taxon>Ecdysozoa</taxon>
        <taxon>Arthropoda</taxon>
        <taxon>Hexapoda</taxon>
        <taxon>Collembola</taxon>
        <taxon>Symphypleona</taxon>
        <taxon>Sminthuridae</taxon>
        <taxon>Allacma</taxon>
    </lineage>
</organism>
<reference evidence="1" key="1">
    <citation type="submission" date="2021-06" db="EMBL/GenBank/DDBJ databases">
        <authorList>
            <person name="Hodson N. C."/>
            <person name="Mongue J. A."/>
            <person name="Jaron S. K."/>
        </authorList>
    </citation>
    <scope>NUCLEOTIDE SEQUENCE</scope>
</reference>
<dbReference type="EMBL" id="CAJVCH010549382">
    <property type="protein sequence ID" value="CAG7828926.1"/>
    <property type="molecule type" value="Genomic_DNA"/>
</dbReference>
<keyword evidence="2" id="KW-1185">Reference proteome</keyword>